<evidence type="ECO:0000313" key="2">
    <source>
        <dbReference type="Proteomes" id="UP000658613"/>
    </source>
</evidence>
<proteinExistence type="predicted"/>
<evidence type="ECO:0000313" key="1">
    <source>
        <dbReference type="EMBL" id="MBG6122752.1"/>
    </source>
</evidence>
<keyword evidence="2" id="KW-1185">Reference proteome</keyword>
<gene>
    <name evidence="1" type="ORF">IW254_001721</name>
</gene>
<dbReference type="EMBL" id="JADOUE010000001">
    <property type="protein sequence ID" value="MBG6122752.1"/>
    <property type="molecule type" value="Genomic_DNA"/>
</dbReference>
<sequence length="175" mass="18956">MDNEQMPARRIGAWTFNEPCNAVLVTPSGVELGLTLDEDVAENVGYNIHIPLPHTLVGLDGREVGTATVFAGALFGREVEVGAPVEGAELYLEPNADFTVWVNRDFEHVLMTSDDGIELEETQLPGGAVGHVEAGRQMLHIVNTSSSRTTVILLGGPEQQAEEIDYSGDYEILDH</sequence>
<comment type="caution">
    <text evidence="1">The sequence shown here is derived from an EMBL/GenBank/DDBJ whole genome shotgun (WGS) entry which is preliminary data.</text>
</comment>
<protein>
    <submittedName>
        <fullName evidence="1">Redox-sensitive bicupin YhaK (Pirin superfamily)</fullName>
    </submittedName>
</protein>
<dbReference type="RefSeq" id="WP_196825092.1">
    <property type="nucleotide sequence ID" value="NZ_CP046980.1"/>
</dbReference>
<dbReference type="Proteomes" id="UP000658613">
    <property type="component" value="Unassembled WGS sequence"/>
</dbReference>
<accession>A0A931E2J3</accession>
<reference evidence="1" key="1">
    <citation type="submission" date="2020-11" db="EMBL/GenBank/DDBJ databases">
        <title>Sequencing the genomes of 1000 actinobacteria strains.</title>
        <authorList>
            <person name="Klenk H.-P."/>
        </authorList>
    </citation>
    <scope>NUCLEOTIDE SEQUENCE</scope>
    <source>
        <strain evidence="1">DSM 45632</strain>
    </source>
</reference>
<dbReference type="AlphaFoldDB" id="A0A931E2J3"/>
<organism evidence="1 2">
    <name type="scientific">Corynebacterium aquatimens</name>
    <dbReference type="NCBI Taxonomy" id="1190508"/>
    <lineage>
        <taxon>Bacteria</taxon>
        <taxon>Bacillati</taxon>
        <taxon>Actinomycetota</taxon>
        <taxon>Actinomycetes</taxon>
        <taxon>Mycobacteriales</taxon>
        <taxon>Corynebacteriaceae</taxon>
        <taxon>Corynebacterium</taxon>
    </lineage>
</organism>
<name>A0A931E2J3_9CORY</name>